<dbReference type="CDD" id="cd21937">
    <property type="entry name" value="ZIP_MycBP-like"/>
    <property type="match status" value="1"/>
</dbReference>
<reference evidence="6" key="2">
    <citation type="submission" date="2012-11" db="EMBL/GenBank/DDBJ databases">
        <authorList>
            <person name="Kuo A."/>
            <person name="Curtis B.A."/>
            <person name="Tanifuji G."/>
            <person name="Burki F."/>
            <person name="Gruber A."/>
            <person name="Irimia M."/>
            <person name="Maruyama S."/>
            <person name="Arias M.C."/>
            <person name="Ball S.G."/>
            <person name="Gile G.H."/>
            <person name="Hirakawa Y."/>
            <person name="Hopkins J.F."/>
            <person name="Rensing S.A."/>
            <person name="Schmutz J."/>
            <person name="Symeonidi A."/>
            <person name="Elias M."/>
            <person name="Eveleigh R.J."/>
            <person name="Herman E.K."/>
            <person name="Klute M.J."/>
            <person name="Nakayama T."/>
            <person name="Obornik M."/>
            <person name="Reyes-Prieto A."/>
            <person name="Armbrust E.V."/>
            <person name="Aves S.J."/>
            <person name="Beiko R.G."/>
            <person name="Coutinho P."/>
            <person name="Dacks J.B."/>
            <person name="Durnford D.G."/>
            <person name="Fast N.M."/>
            <person name="Green B.R."/>
            <person name="Grisdale C."/>
            <person name="Hempe F."/>
            <person name="Henrissat B."/>
            <person name="Hoppner M.P."/>
            <person name="Ishida K.-I."/>
            <person name="Kim E."/>
            <person name="Koreny L."/>
            <person name="Kroth P.G."/>
            <person name="Liu Y."/>
            <person name="Malik S.-B."/>
            <person name="Maier U.G."/>
            <person name="McRose D."/>
            <person name="Mock T."/>
            <person name="Neilson J.A."/>
            <person name="Onodera N.T."/>
            <person name="Poole A.M."/>
            <person name="Pritham E.J."/>
            <person name="Richards T.A."/>
            <person name="Rocap G."/>
            <person name="Roy S.W."/>
            <person name="Sarai C."/>
            <person name="Schaack S."/>
            <person name="Shirato S."/>
            <person name="Slamovits C.H."/>
            <person name="Spencer D.F."/>
            <person name="Suzuki S."/>
            <person name="Worden A.Z."/>
            <person name="Zauner S."/>
            <person name="Barry K."/>
            <person name="Bell C."/>
            <person name="Bharti A.K."/>
            <person name="Crow J.A."/>
            <person name="Grimwood J."/>
            <person name="Kramer R."/>
            <person name="Lindquist E."/>
            <person name="Lucas S."/>
            <person name="Salamov A."/>
            <person name="McFadden G.I."/>
            <person name="Lane C.E."/>
            <person name="Keeling P.J."/>
            <person name="Gray M.W."/>
            <person name="Grigoriev I.V."/>
            <person name="Archibald J.M."/>
        </authorList>
    </citation>
    <scope>NUCLEOTIDE SEQUENCE</scope>
    <source>
        <strain evidence="6">CCMP2712</strain>
    </source>
</reference>
<dbReference type="PANTHER" id="PTHR13168">
    <property type="entry name" value="ASSOCIATE OF C-MYC AMY-1"/>
    <property type="match status" value="1"/>
</dbReference>
<dbReference type="EnsemblProtists" id="EKX32829">
    <property type="protein sequence ID" value="EKX32829"/>
    <property type="gene ID" value="GUITHDRAFT_98493"/>
</dbReference>
<dbReference type="EMBL" id="JH993169">
    <property type="protein sequence ID" value="EKX32829.1"/>
    <property type="molecule type" value="Genomic_DNA"/>
</dbReference>
<dbReference type="GO" id="GO:0003713">
    <property type="term" value="F:transcription coactivator activity"/>
    <property type="evidence" value="ECO:0007669"/>
    <property type="project" value="InterPro"/>
</dbReference>
<evidence type="ECO:0000313" key="5">
    <source>
        <dbReference type="EnsemblProtists" id="EKX32829"/>
    </source>
</evidence>
<dbReference type="AlphaFoldDB" id="L1IAB7"/>
<comment type="subcellular location">
    <subcellularLocation>
        <location evidence="1">Nucleus</location>
    </subcellularLocation>
</comment>
<accession>L1IAB7</accession>
<dbReference type="Proteomes" id="UP000011087">
    <property type="component" value="Unassembled WGS sequence"/>
</dbReference>
<keyword evidence="6" id="KW-1185">Reference proteome</keyword>
<evidence type="ECO:0008006" key="7">
    <source>
        <dbReference type="Google" id="ProtNLM"/>
    </source>
</evidence>
<evidence type="ECO:0000256" key="3">
    <source>
        <dbReference type="ARBA" id="ARBA00023242"/>
    </source>
</evidence>
<evidence type="ECO:0000313" key="4">
    <source>
        <dbReference type="EMBL" id="EKX32829.1"/>
    </source>
</evidence>
<reference evidence="4 6" key="1">
    <citation type="journal article" date="2012" name="Nature">
        <title>Algal genomes reveal evolutionary mosaicism and the fate of nucleomorphs.</title>
        <authorList>
            <consortium name="DOE Joint Genome Institute"/>
            <person name="Curtis B.A."/>
            <person name="Tanifuji G."/>
            <person name="Burki F."/>
            <person name="Gruber A."/>
            <person name="Irimia M."/>
            <person name="Maruyama S."/>
            <person name="Arias M.C."/>
            <person name="Ball S.G."/>
            <person name="Gile G.H."/>
            <person name="Hirakawa Y."/>
            <person name="Hopkins J.F."/>
            <person name="Kuo A."/>
            <person name="Rensing S.A."/>
            <person name="Schmutz J."/>
            <person name="Symeonidi A."/>
            <person name="Elias M."/>
            <person name="Eveleigh R.J."/>
            <person name="Herman E.K."/>
            <person name="Klute M.J."/>
            <person name="Nakayama T."/>
            <person name="Obornik M."/>
            <person name="Reyes-Prieto A."/>
            <person name="Armbrust E.V."/>
            <person name="Aves S.J."/>
            <person name="Beiko R.G."/>
            <person name="Coutinho P."/>
            <person name="Dacks J.B."/>
            <person name="Durnford D.G."/>
            <person name="Fast N.M."/>
            <person name="Green B.R."/>
            <person name="Grisdale C.J."/>
            <person name="Hempel F."/>
            <person name="Henrissat B."/>
            <person name="Hoppner M.P."/>
            <person name="Ishida K."/>
            <person name="Kim E."/>
            <person name="Koreny L."/>
            <person name="Kroth P.G."/>
            <person name="Liu Y."/>
            <person name="Malik S.B."/>
            <person name="Maier U.G."/>
            <person name="McRose D."/>
            <person name="Mock T."/>
            <person name="Neilson J.A."/>
            <person name="Onodera N.T."/>
            <person name="Poole A.M."/>
            <person name="Pritham E.J."/>
            <person name="Richards T.A."/>
            <person name="Rocap G."/>
            <person name="Roy S.W."/>
            <person name="Sarai C."/>
            <person name="Schaack S."/>
            <person name="Shirato S."/>
            <person name="Slamovits C.H."/>
            <person name="Spencer D.F."/>
            <person name="Suzuki S."/>
            <person name="Worden A.Z."/>
            <person name="Zauner S."/>
            <person name="Barry K."/>
            <person name="Bell C."/>
            <person name="Bharti A.K."/>
            <person name="Crow J.A."/>
            <person name="Grimwood J."/>
            <person name="Kramer R."/>
            <person name="Lindquist E."/>
            <person name="Lucas S."/>
            <person name="Salamov A."/>
            <person name="McFadden G.I."/>
            <person name="Lane C.E."/>
            <person name="Keeling P.J."/>
            <person name="Gray M.W."/>
            <person name="Grigoriev I.V."/>
            <person name="Archibald J.M."/>
        </authorList>
    </citation>
    <scope>NUCLEOTIDE SEQUENCE</scope>
    <source>
        <strain evidence="4 6">CCMP2712</strain>
    </source>
</reference>
<dbReference type="PRINTS" id="PR02028">
    <property type="entry name" value="CMYCBINDINGP"/>
</dbReference>
<evidence type="ECO:0000313" key="6">
    <source>
        <dbReference type="Proteomes" id="UP000011087"/>
    </source>
</evidence>
<reference evidence="5" key="3">
    <citation type="submission" date="2016-03" db="UniProtKB">
        <authorList>
            <consortium name="EnsemblProtists"/>
        </authorList>
    </citation>
    <scope>IDENTIFICATION</scope>
</reference>
<name>L1IAB7_GUITC</name>
<dbReference type="Gene3D" id="6.10.250.1060">
    <property type="match status" value="1"/>
</dbReference>
<dbReference type="InterPro" id="IPR026060">
    <property type="entry name" value="AMY1"/>
</dbReference>
<protein>
    <recommendedName>
        <fullName evidence="7">c-Myc-binding protein</fullName>
    </recommendedName>
</protein>
<proteinExistence type="inferred from homology"/>
<organism evidence="4">
    <name type="scientific">Guillardia theta (strain CCMP2712)</name>
    <name type="common">Cryptophyte</name>
    <dbReference type="NCBI Taxonomy" id="905079"/>
    <lineage>
        <taxon>Eukaryota</taxon>
        <taxon>Cryptophyceae</taxon>
        <taxon>Pyrenomonadales</taxon>
        <taxon>Geminigeraceae</taxon>
        <taxon>Guillardia</taxon>
    </lineage>
</organism>
<dbReference type="HOGENOM" id="CLU_135895_3_1_1"/>
<dbReference type="OrthoDB" id="524165at2759"/>
<dbReference type="GeneID" id="17289554"/>
<evidence type="ECO:0000256" key="1">
    <source>
        <dbReference type="ARBA" id="ARBA00004123"/>
    </source>
</evidence>
<dbReference type="RefSeq" id="XP_005819809.1">
    <property type="nucleotide sequence ID" value="XM_005819752.1"/>
</dbReference>
<dbReference type="PANTHER" id="PTHR13168:SF0">
    <property type="entry name" value="C-MYC-BINDING PROTEIN"/>
    <property type="match status" value="1"/>
</dbReference>
<comment type="similarity">
    <text evidence="2">Belongs to the AMY1 family.</text>
</comment>
<dbReference type="KEGG" id="gtt:GUITHDRAFT_98493"/>
<keyword evidence="3" id="KW-0539">Nucleus</keyword>
<sequence length="99" mass="11145">MAESKKEEFRKYLERAGVIDALTKVLVALYEEPEKPANALDFIKQYLGAPTSGDVETMKAEKDEMVKKNEELTRQLEVCSACCVSLFALFLDLSCCLVF</sequence>
<evidence type="ECO:0000256" key="2">
    <source>
        <dbReference type="ARBA" id="ARBA00009389"/>
    </source>
</evidence>
<dbReference type="STRING" id="905079.L1IAB7"/>
<dbReference type="eggNOG" id="ENOG502S7GH">
    <property type="taxonomic scope" value="Eukaryota"/>
</dbReference>
<dbReference type="PaxDb" id="55529-EKX32829"/>
<gene>
    <name evidence="4" type="ORF">GUITHDRAFT_98493</name>
</gene>
<dbReference type="OMA" id="RLQHYEP"/>
<dbReference type="GO" id="GO:0005634">
    <property type="term" value="C:nucleus"/>
    <property type="evidence" value="ECO:0007669"/>
    <property type="project" value="UniProtKB-SubCell"/>
</dbReference>